<dbReference type="AlphaFoldDB" id="A0A1G7RT40"/>
<sequence>MLFVVLLGGKHPKAKIEVHDIAVVVGDSLEATYPQLREGWFGAQAGLHIDAWMAIEGVANWKVELSPLAPLPGSPRLYLINLGGYDARAFGEAHHYLVVVAHSKNEAKSKGKRHMLASWGLPHTDAVMDVDDCLPIDRVEGRYVHLVEGEHNGVKQQNAYIVLPAGSRLAL</sequence>
<dbReference type="Proteomes" id="UP000182894">
    <property type="component" value="Unassembled WGS sequence"/>
</dbReference>
<dbReference type="Gene3D" id="3.10.20.10">
    <property type="match status" value="2"/>
</dbReference>
<dbReference type="STRING" id="89065.SAMN05216605_101252"/>
<feature type="domain" description="DUF1543" evidence="1">
    <location>
        <begin position="15"/>
        <end position="65"/>
    </location>
</feature>
<evidence type="ECO:0000259" key="1">
    <source>
        <dbReference type="Pfam" id="PF07566"/>
    </source>
</evidence>
<dbReference type="EMBL" id="FNCO01000001">
    <property type="protein sequence ID" value="SDG13958.1"/>
    <property type="molecule type" value="Genomic_DNA"/>
</dbReference>
<name>A0A1G7RT40_9PSED</name>
<reference evidence="3" key="1">
    <citation type="submission" date="2016-10" db="EMBL/GenBank/DDBJ databases">
        <authorList>
            <person name="Varghese N."/>
            <person name="Submissions S."/>
        </authorList>
    </citation>
    <scope>NUCLEOTIDE SEQUENCE [LARGE SCALE GENOMIC DNA]</scope>
    <source>
        <strain evidence="3">ATCC 700689</strain>
    </source>
</reference>
<organism evidence="2 3">
    <name type="scientific">Pseudomonas abietaniphila</name>
    <dbReference type="NCBI Taxonomy" id="89065"/>
    <lineage>
        <taxon>Bacteria</taxon>
        <taxon>Pseudomonadati</taxon>
        <taxon>Pseudomonadota</taxon>
        <taxon>Gammaproteobacteria</taxon>
        <taxon>Pseudomonadales</taxon>
        <taxon>Pseudomonadaceae</taxon>
        <taxon>Pseudomonas</taxon>
    </lineage>
</organism>
<proteinExistence type="predicted"/>
<gene>
    <name evidence="2" type="ORF">SAMN05216605_101252</name>
</gene>
<keyword evidence="3" id="KW-1185">Reference proteome</keyword>
<dbReference type="Pfam" id="PF07566">
    <property type="entry name" value="DUF1543"/>
    <property type="match status" value="1"/>
</dbReference>
<dbReference type="OrthoDB" id="850243at2"/>
<evidence type="ECO:0000313" key="3">
    <source>
        <dbReference type="Proteomes" id="UP000182894"/>
    </source>
</evidence>
<dbReference type="InterPro" id="IPR011440">
    <property type="entry name" value="DUF1543"/>
</dbReference>
<evidence type="ECO:0000313" key="2">
    <source>
        <dbReference type="EMBL" id="SDG13958.1"/>
    </source>
</evidence>
<accession>A0A1G7RT40</accession>
<protein>
    <recommendedName>
        <fullName evidence="1">DUF1543 domain-containing protein</fullName>
    </recommendedName>
</protein>
<dbReference type="RefSeq" id="WP_074750209.1">
    <property type="nucleotide sequence ID" value="NZ_FNCO01000001.1"/>
</dbReference>